<protein>
    <submittedName>
        <fullName evidence="3">Membrane-associated phospholipid phosphatase</fullName>
    </submittedName>
</protein>
<keyword evidence="4" id="KW-1185">Reference proteome</keyword>
<gene>
    <name evidence="3" type="ORF">QO011_000388</name>
</gene>
<dbReference type="InterPro" id="IPR000326">
    <property type="entry name" value="PAP2/HPO"/>
</dbReference>
<dbReference type="SUPFAM" id="SSF48317">
    <property type="entry name" value="Acid phosphatase/Vanadium-dependent haloperoxidase"/>
    <property type="match status" value="1"/>
</dbReference>
<evidence type="ECO:0000313" key="4">
    <source>
        <dbReference type="Proteomes" id="UP001242480"/>
    </source>
</evidence>
<feature type="domain" description="Phosphatidic acid phosphatase type 2/haloperoxidase" evidence="2">
    <location>
        <begin position="94"/>
        <end position="220"/>
    </location>
</feature>
<keyword evidence="1" id="KW-0472">Membrane</keyword>
<feature type="transmembrane region" description="Helical" evidence="1">
    <location>
        <begin position="200"/>
        <end position="218"/>
    </location>
</feature>
<keyword evidence="1" id="KW-0812">Transmembrane</keyword>
<evidence type="ECO:0000259" key="2">
    <source>
        <dbReference type="Pfam" id="PF01569"/>
    </source>
</evidence>
<dbReference type="RefSeq" id="WP_307266928.1">
    <property type="nucleotide sequence ID" value="NZ_JAUSVX010000001.1"/>
</dbReference>
<dbReference type="Proteomes" id="UP001242480">
    <property type="component" value="Unassembled WGS sequence"/>
</dbReference>
<reference evidence="3 4" key="1">
    <citation type="submission" date="2023-07" db="EMBL/GenBank/DDBJ databases">
        <title>Genomic Encyclopedia of Type Strains, Phase IV (KMG-IV): sequencing the most valuable type-strain genomes for metagenomic binning, comparative biology and taxonomic classification.</title>
        <authorList>
            <person name="Goeker M."/>
        </authorList>
    </citation>
    <scope>NUCLEOTIDE SEQUENCE [LARGE SCALE GENOMIC DNA]</scope>
    <source>
        <strain evidence="3 4">DSM 19619</strain>
    </source>
</reference>
<dbReference type="Pfam" id="PF01569">
    <property type="entry name" value="PAP2"/>
    <property type="match status" value="1"/>
</dbReference>
<evidence type="ECO:0000256" key="1">
    <source>
        <dbReference type="SAM" id="Phobius"/>
    </source>
</evidence>
<proteinExistence type="predicted"/>
<sequence>MYGRRAMFYTASATLLVGVVLGAFPSIDFDVSDFFEDSTPSFILRGAALAKSLRAFGMFFPTCVAVVFVAALLVKIVRPQVRLPVDTRAIVAVLLTFLLGPALLVNAVLKEHWGRERPESAVEKVEKGEVAFSPWWNPIGPCRSNCSFVSGEVSNSTVLIAAAAVLPAAVAGPAMAVAVAFTVMVAALRLAFGGHFLSDVLLAALFTHMIAILMLRLMHDPRWAPGRPGAIDAWLAGLFRRRAVPDPS</sequence>
<feature type="transmembrane region" description="Helical" evidence="1">
    <location>
        <begin position="55"/>
        <end position="77"/>
    </location>
</feature>
<keyword evidence="1" id="KW-1133">Transmembrane helix</keyword>
<name>A0ABU0IZE8_9HYPH</name>
<comment type="caution">
    <text evidence="3">The sequence shown here is derived from an EMBL/GenBank/DDBJ whole genome shotgun (WGS) entry which is preliminary data.</text>
</comment>
<dbReference type="Gene3D" id="1.20.144.10">
    <property type="entry name" value="Phosphatidic acid phosphatase type 2/haloperoxidase"/>
    <property type="match status" value="1"/>
</dbReference>
<dbReference type="InterPro" id="IPR036938">
    <property type="entry name" value="PAP2/HPO_sf"/>
</dbReference>
<feature type="transmembrane region" description="Helical" evidence="1">
    <location>
        <begin position="89"/>
        <end position="109"/>
    </location>
</feature>
<evidence type="ECO:0000313" key="3">
    <source>
        <dbReference type="EMBL" id="MDQ0467393.1"/>
    </source>
</evidence>
<feature type="transmembrane region" description="Helical" evidence="1">
    <location>
        <begin position="158"/>
        <end position="188"/>
    </location>
</feature>
<organism evidence="3 4">
    <name type="scientific">Labrys wisconsinensis</name>
    <dbReference type="NCBI Taxonomy" id="425677"/>
    <lineage>
        <taxon>Bacteria</taxon>
        <taxon>Pseudomonadati</taxon>
        <taxon>Pseudomonadota</taxon>
        <taxon>Alphaproteobacteria</taxon>
        <taxon>Hyphomicrobiales</taxon>
        <taxon>Xanthobacteraceae</taxon>
        <taxon>Labrys</taxon>
    </lineage>
</organism>
<dbReference type="EMBL" id="JAUSVX010000001">
    <property type="protein sequence ID" value="MDQ0467393.1"/>
    <property type="molecule type" value="Genomic_DNA"/>
</dbReference>
<accession>A0ABU0IZE8</accession>